<dbReference type="GO" id="GO:0015288">
    <property type="term" value="F:porin activity"/>
    <property type="evidence" value="ECO:0007669"/>
    <property type="project" value="UniProtKB-KW"/>
</dbReference>
<comment type="subcellular location">
    <subcellularLocation>
        <location evidence="1">Cell outer membrane</location>
        <topology evidence="1">Multi-pass membrane protein</topology>
    </subcellularLocation>
</comment>
<dbReference type="OrthoDB" id="6975458at2"/>
<evidence type="ECO:0000256" key="8">
    <source>
        <dbReference type="ARBA" id="ARBA00023114"/>
    </source>
</evidence>
<evidence type="ECO:0000256" key="5">
    <source>
        <dbReference type="ARBA" id="ARBA00022692"/>
    </source>
</evidence>
<dbReference type="GO" id="GO:0046930">
    <property type="term" value="C:pore complex"/>
    <property type="evidence" value="ECO:0007669"/>
    <property type="project" value="UniProtKB-KW"/>
</dbReference>
<dbReference type="AlphaFoldDB" id="A0A373FEX9"/>
<evidence type="ECO:0000256" key="7">
    <source>
        <dbReference type="ARBA" id="ARBA00023065"/>
    </source>
</evidence>
<evidence type="ECO:0000256" key="3">
    <source>
        <dbReference type="ARBA" id="ARBA00022448"/>
    </source>
</evidence>
<comment type="subunit">
    <text evidence="2">Homotrimer.</text>
</comment>
<keyword evidence="10" id="KW-0998">Cell outer membrane</keyword>
<dbReference type="InterPro" id="IPR033900">
    <property type="entry name" value="Gram_neg_porin_domain"/>
</dbReference>
<keyword evidence="5" id="KW-0812">Transmembrane</keyword>
<dbReference type="Gene3D" id="2.40.160.10">
    <property type="entry name" value="Porin"/>
    <property type="match status" value="1"/>
</dbReference>
<dbReference type="EMBL" id="QURR01000022">
    <property type="protein sequence ID" value="RGE42718.1"/>
    <property type="molecule type" value="Genomic_DNA"/>
</dbReference>
<keyword evidence="8" id="KW-0626">Porin</keyword>
<keyword evidence="3" id="KW-0813">Transport</keyword>
<keyword evidence="9" id="KW-0472">Membrane</keyword>
<evidence type="ECO:0000256" key="11">
    <source>
        <dbReference type="SAM" id="SignalP"/>
    </source>
</evidence>
<feature type="chain" id="PRO_5016646315" evidence="11">
    <location>
        <begin position="26"/>
        <end position="200"/>
    </location>
</feature>
<evidence type="ECO:0000256" key="2">
    <source>
        <dbReference type="ARBA" id="ARBA00011233"/>
    </source>
</evidence>
<dbReference type="GO" id="GO:0006811">
    <property type="term" value="P:monoatomic ion transport"/>
    <property type="evidence" value="ECO:0007669"/>
    <property type="project" value="UniProtKB-KW"/>
</dbReference>
<evidence type="ECO:0000256" key="1">
    <source>
        <dbReference type="ARBA" id="ARBA00004571"/>
    </source>
</evidence>
<keyword evidence="7" id="KW-0406">Ion transport</keyword>
<dbReference type="InterPro" id="IPR050298">
    <property type="entry name" value="Gram-neg_bact_OMP"/>
</dbReference>
<keyword evidence="14" id="KW-1185">Reference proteome</keyword>
<evidence type="ECO:0000256" key="10">
    <source>
        <dbReference type="ARBA" id="ARBA00023237"/>
    </source>
</evidence>
<name>A0A373FEX9_COMTE</name>
<keyword evidence="4" id="KW-1134">Transmembrane beta strand</keyword>
<evidence type="ECO:0000313" key="13">
    <source>
        <dbReference type="EMBL" id="RGE42718.1"/>
    </source>
</evidence>
<accession>A0A373FEX9</accession>
<proteinExistence type="predicted"/>
<protein>
    <submittedName>
        <fullName evidence="13">Porin</fullName>
    </submittedName>
</protein>
<gene>
    <name evidence="13" type="ORF">DZC30_16535</name>
</gene>
<dbReference type="SUPFAM" id="SSF56935">
    <property type="entry name" value="Porins"/>
    <property type="match status" value="1"/>
</dbReference>
<evidence type="ECO:0000313" key="14">
    <source>
        <dbReference type="Proteomes" id="UP000261948"/>
    </source>
</evidence>
<reference evidence="13 14" key="1">
    <citation type="submission" date="2018-08" db="EMBL/GenBank/DDBJ databases">
        <title>Comamonas testosteroni strain SWCO2.</title>
        <authorList>
            <person name="Jiang N."/>
            <person name="Zhang X.Z."/>
        </authorList>
    </citation>
    <scope>NUCLEOTIDE SEQUENCE [LARGE SCALE GENOMIC DNA]</scope>
    <source>
        <strain evidence="13 14">SWCO2</strain>
    </source>
</reference>
<evidence type="ECO:0000256" key="9">
    <source>
        <dbReference type="ARBA" id="ARBA00023136"/>
    </source>
</evidence>
<dbReference type="Proteomes" id="UP000261948">
    <property type="component" value="Unassembled WGS sequence"/>
</dbReference>
<feature type="domain" description="Porin" evidence="12">
    <location>
        <begin position="12"/>
        <end position="183"/>
    </location>
</feature>
<dbReference type="PANTHER" id="PTHR34501:SF9">
    <property type="entry name" value="MAJOR OUTER MEMBRANE PROTEIN P.IA"/>
    <property type="match status" value="1"/>
</dbReference>
<evidence type="ECO:0000259" key="12">
    <source>
        <dbReference type="Pfam" id="PF13609"/>
    </source>
</evidence>
<organism evidence="13 14">
    <name type="scientific">Comamonas testosteroni</name>
    <name type="common">Pseudomonas testosteroni</name>
    <dbReference type="NCBI Taxonomy" id="285"/>
    <lineage>
        <taxon>Bacteria</taxon>
        <taxon>Pseudomonadati</taxon>
        <taxon>Pseudomonadota</taxon>
        <taxon>Betaproteobacteria</taxon>
        <taxon>Burkholderiales</taxon>
        <taxon>Comamonadaceae</taxon>
        <taxon>Comamonas</taxon>
    </lineage>
</organism>
<feature type="signal peptide" evidence="11">
    <location>
        <begin position="1"/>
        <end position="25"/>
    </location>
</feature>
<evidence type="ECO:0000256" key="6">
    <source>
        <dbReference type="ARBA" id="ARBA00022729"/>
    </source>
</evidence>
<dbReference type="GO" id="GO:0009279">
    <property type="term" value="C:cell outer membrane"/>
    <property type="evidence" value="ECO:0007669"/>
    <property type="project" value="UniProtKB-SubCell"/>
</dbReference>
<dbReference type="Pfam" id="PF13609">
    <property type="entry name" value="Porin_4"/>
    <property type="match status" value="1"/>
</dbReference>
<comment type="caution">
    <text evidence="13">The sequence shown here is derived from an EMBL/GenBank/DDBJ whole genome shotgun (WGS) entry which is preliminary data.</text>
</comment>
<dbReference type="CDD" id="cd00342">
    <property type="entry name" value="gram_neg_porins"/>
    <property type="match status" value="1"/>
</dbReference>
<dbReference type="PANTHER" id="PTHR34501">
    <property type="entry name" value="PROTEIN YDDL-RELATED"/>
    <property type="match status" value="1"/>
</dbReference>
<dbReference type="InterPro" id="IPR023614">
    <property type="entry name" value="Porin_dom_sf"/>
</dbReference>
<sequence>MNRTSFVKKTLALAVLGSLGSLAYAQSSVQLYGIVDAAVRHTTNQGANKSGLTEMIGGGMSQSRWGINVTEDLGGGLAAIANLEARFLTDSGTSASTNFFQQSWVGLRSKSFGQITMGRQYNVLFDVLTSTYSSFPYSPYMEAYKPELGMAMGARASNMLKYVAEFGPVRAGLQYSFDEGNKGPFTSAAQGRCCTNAGRS</sequence>
<evidence type="ECO:0000256" key="4">
    <source>
        <dbReference type="ARBA" id="ARBA00022452"/>
    </source>
</evidence>
<keyword evidence="6 11" id="KW-0732">Signal</keyword>